<evidence type="ECO:0000313" key="2">
    <source>
        <dbReference type="EMBL" id="QDT57937.1"/>
    </source>
</evidence>
<dbReference type="AlphaFoldDB" id="A0A517SP80"/>
<protein>
    <recommendedName>
        <fullName evidence="4">PEP-CTERM protein-sorting domain-containing protein</fullName>
    </recommendedName>
</protein>
<dbReference type="EMBL" id="CP036272">
    <property type="protein sequence ID" value="QDT57937.1"/>
    <property type="molecule type" value="Genomic_DNA"/>
</dbReference>
<gene>
    <name evidence="2" type="ORF">SV7mr_04240</name>
</gene>
<dbReference type="InterPro" id="IPR013424">
    <property type="entry name" value="Ice-binding_C"/>
</dbReference>
<accession>A0A517SP80</accession>
<keyword evidence="1" id="KW-1133">Transmembrane helix</keyword>
<name>A0A517SP80_9BACT</name>
<evidence type="ECO:0000313" key="3">
    <source>
        <dbReference type="Proteomes" id="UP000315003"/>
    </source>
</evidence>
<dbReference type="RefSeq" id="WP_145268737.1">
    <property type="nucleotide sequence ID" value="NZ_CP036272.1"/>
</dbReference>
<keyword evidence="1" id="KW-0472">Membrane</keyword>
<dbReference type="Proteomes" id="UP000315003">
    <property type="component" value="Chromosome"/>
</dbReference>
<sequence>MKLSALIAALVVALVRPDPAEIRCHGELVAYLTAAKAVSETAFESDLMIQARGSSIGQELEFVNLDLHFSRIQRFDQAAQGLGTLDQGRGYQRVDLQISPRFDSWFDGQGFGSRVDFESQVSLDAFADLSDPTPWLLADDETLRIATLTMDYGGLELSAGDSVTLDVLGQADASGSRTTSFVLRDPGTEIASMVEPVFQRPEAHSEGAGVAAFESTITVAVVPEPAVLLPLCLGLLSALLLRRQRHH</sequence>
<keyword evidence="3" id="KW-1185">Reference proteome</keyword>
<feature type="transmembrane region" description="Helical" evidence="1">
    <location>
        <begin position="225"/>
        <end position="241"/>
    </location>
</feature>
<keyword evidence="1" id="KW-0812">Transmembrane</keyword>
<evidence type="ECO:0008006" key="4">
    <source>
        <dbReference type="Google" id="ProtNLM"/>
    </source>
</evidence>
<proteinExistence type="predicted"/>
<evidence type="ECO:0000256" key="1">
    <source>
        <dbReference type="SAM" id="Phobius"/>
    </source>
</evidence>
<dbReference type="NCBIfam" id="TIGR02595">
    <property type="entry name" value="PEP_CTERM"/>
    <property type="match status" value="1"/>
</dbReference>
<reference evidence="2 3" key="1">
    <citation type="submission" date="2019-02" db="EMBL/GenBank/DDBJ databases">
        <title>Deep-cultivation of Planctomycetes and their phenomic and genomic characterization uncovers novel biology.</title>
        <authorList>
            <person name="Wiegand S."/>
            <person name="Jogler M."/>
            <person name="Boedeker C."/>
            <person name="Pinto D."/>
            <person name="Vollmers J."/>
            <person name="Rivas-Marin E."/>
            <person name="Kohn T."/>
            <person name="Peeters S.H."/>
            <person name="Heuer A."/>
            <person name="Rast P."/>
            <person name="Oberbeckmann S."/>
            <person name="Bunk B."/>
            <person name="Jeske O."/>
            <person name="Meyerdierks A."/>
            <person name="Storesund J.E."/>
            <person name="Kallscheuer N."/>
            <person name="Luecker S."/>
            <person name="Lage O.M."/>
            <person name="Pohl T."/>
            <person name="Merkel B.J."/>
            <person name="Hornburger P."/>
            <person name="Mueller R.-W."/>
            <person name="Bruemmer F."/>
            <person name="Labrenz M."/>
            <person name="Spormann A.M."/>
            <person name="Op den Camp H."/>
            <person name="Overmann J."/>
            <person name="Amann R."/>
            <person name="Jetten M.S.M."/>
            <person name="Mascher T."/>
            <person name="Medema M.H."/>
            <person name="Devos D.P."/>
            <person name="Kaster A.-K."/>
            <person name="Ovreas L."/>
            <person name="Rohde M."/>
            <person name="Galperin M.Y."/>
            <person name="Jogler C."/>
        </authorList>
    </citation>
    <scope>NUCLEOTIDE SEQUENCE [LARGE SCALE GENOMIC DNA]</scope>
    <source>
        <strain evidence="2 3">SV_7m_r</strain>
    </source>
</reference>
<dbReference type="OrthoDB" id="258713at2"/>
<organism evidence="2 3">
    <name type="scientific">Stieleria bergensis</name>
    <dbReference type="NCBI Taxonomy" id="2528025"/>
    <lineage>
        <taxon>Bacteria</taxon>
        <taxon>Pseudomonadati</taxon>
        <taxon>Planctomycetota</taxon>
        <taxon>Planctomycetia</taxon>
        <taxon>Pirellulales</taxon>
        <taxon>Pirellulaceae</taxon>
        <taxon>Stieleria</taxon>
    </lineage>
</organism>